<dbReference type="Gene3D" id="3.30.70.100">
    <property type="match status" value="1"/>
</dbReference>
<feature type="domain" description="ABM" evidence="1">
    <location>
        <begin position="6"/>
        <end position="96"/>
    </location>
</feature>
<proteinExistence type="predicted"/>
<keyword evidence="2" id="KW-0503">Monooxygenase</keyword>
<dbReference type="GO" id="GO:0004497">
    <property type="term" value="F:monooxygenase activity"/>
    <property type="evidence" value="ECO:0007669"/>
    <property type="project" value="UniProtKB-KW"/>
</dbReference>
<dbReference type="Proteomes" id="UP000183471">
    <property type="component" value="Unassembled WGS sequence"/>
</dbReference>
<evidence type="ECO:0000259" key="1">
    <source>
        <dbReference type="PROSITE" id="PS51725"/>
    </source>
</evidence>
<accession>A0ABY0TD82</accession>
<keyword evidence="2" id="KW-0560">Oxidoreductase</keyword>
<dbReference type="PANTHER" id="PTHR33336">
    <property type="entry name" value="QUINOL MONOOXYGENASE YGIN-RELATED"/>
    <property type="match status" value="1"/>
</dbReference>
<sequence>MANNTVKVVARITAQPDKIEEVKSLLLGLVGDTRKENGCISYQLLQNKADPGDFTFVEEWESDSAIDTHFITPHMRNAFLKAEPLLAKEPDIRRYLVISSVES</sequence>
<dbReference type="RefSeq" id="WP_074630905.1">
    <property type="nucleotide sequence ID" value="NZ_FNKY01000001.1"/>
</dbReference>
<comment type="caution">
    <text evidence="2">The sequence shown here is derived from an EMBL/GenBank/DDBJ whole genome shotgun (WGS) entry which is preliminary data.</text>
</comment>
<gene>
    <name evidence="2" type="ORF">SAMN05216402_0806</name>
</gene>
<dbReference type="SUPFAM" id="SSF54909">
    <property type="entry name" value="Dimeric alpha+beta barrel"/>
    <property type="match status" value="1"/>
</dbReference>
<dbReference type="PANTHER" id="PTHR33336:SF15">
    <property type="entry name" value="ABM DOMAIN-CONTAINING PROTEIN"/>
    <property type="match status" value="1"/>
</dbReference>
<dbReference type="EMBL" id="FNKY01000001">
    <property type="protein sequence ID" value="SDQ42600.1"/>
    <property type="molecule type" value="Genomic_DNA"/>
</dbReference>
<dbReference type="InterPro" id="IPR050744">
    <property type="entry name" value="AI-2_Isomerase_LsrG"/>
</dbReference>
<name>A0ABY0TD82_9PROT</name>
<dbReference type="InterPro" id="IPR007138">
    <property type="entry name" value="ABM_dom"/>
</dbReference>
<dbReference type="PROSITE" id="PS51725">
    <property type="entry name" value="ABM"/>
    <property type="match status" value="1"/>
</dbReference>
<organism evidence="2 3">
    <name type="scientific">Nitrosospira multiformis</name>
    <dbReference type="NCBI Taxonomy" id="1231"/>
    <lineage>
        <taxon>Bacteria</taxon>
        <taxon>Pseudomonadati</taxon>
        <taxon>Pseudomonadota</taxon>
        <taxon>Betaproteobacteria</taxon>
        <taxon>Nitrosomonadales</taxon>
        <taxon>Nitrosomonadaceae</taxon>
        <taxon>Nitrosospira</taxon>
    </lineage>
</organism>
<evidence type="ECO:0000313" key="3">
    <source>
        <dbReference type="Proteomes" id="UP000183471"/>
    </source>
</evidence>
<keyword evidence="3" id="KW-1185">Reference proteome</keyword>
<reference evidence="2 3" key="1">
    <citation type="submission" date="2016-10" db="EMBL/GenBank/DDBJ databases">
        <authorList>
            <person name="Varghese N."/>
            <person name="Submissions S."/>
        </authorList>
    </citation>
    <scope>NUCLEOTIDE SEQUENCE [LARGE SCALE GENOMIC DNA]</scope>
    <source>
        <strain evidence="2 3">Nl1</strain>
    </source>
</reference>
<dbReference type="InterPro" id="IPR011008">
    <property type="entry name" value="Dimeric_a/b-barrel"/>
</dbReference>
<protein>
    <submittedName>
        <fullName evidence="2">Quinol monooxygenase YgiN</fullName>
    </submittedName>
</protein>
<evidence type="ECO:0000313" key="2">
    <source>
        <dbReference type="EMBL" id="SDQ42600.1"/>
    </source>
</evidence>
<dbReference type="Pfam" id="PF03992">
    <property type="entry name" value="ABM"/>
    <property type="match status" value="1"/>
</dbReference>